<evidence type="ECO:0000313" key="2">
    <source>
        <dbReference type="Proteomes" id="UP000237105"/>
    </source>
</evidence>
<accession>A0A2P5D3S6</accession>
<evidence type="ECO:0000313" key="1">
    <source>
        <dbReference type="EMBL" id="PON67933.1"/>
    </source>
</evidence>
<dbReference type="Proteomes" id="UP000237105">
    <property type="component" value="Unassembled WGS sequence"/>
</dbReference>
<sequence>MILLEKRNGKQGGKILLFGQFYVKTMVSSSTFEPECFPLSEVFQSQILPKH</sequence>
<dbReference type="EMBL" id="JXTB01000067">
    <property type="protein sequence ID" value="PON67933.1"/>
    <property type="molecule type" value="Genomic_DNA"/>
</dbReference>
<reference evidence="2" key="1">
    <citation type="submission" date="2016-06" db="EMBL/GenBank/DDBJ databases">
        <title>Parallel loss of symbiosis genes in relatives of nitrogen-fixing non-legume Parasponia.</title>
        <authorList>
            <person name="Van Velzen R."/>
            <person name="Holmer R."/>
            <person name="Bu F."/>
            <person name="Rutten L."/>
            <person name="Van Zeijl A."/>
            <person name="Liu W."/>
            <person name="Santuari L."/>
            <person name="Cao Q."/>
            <person name="Sharma T."/>
            <person name="Shen D."/>
            <person name="Roswanjaya Y."/>
            <person name="Wardhani T."/>
            <person name="Kalhor M.S."/>
            <person name="Jansen J."/>
            <person name="Van den Hoogen J."/>
            <person name="Gungor B."/>
            <person name="Hartog M."/>
            <person name="Hontelez J."/>
            <person name="Verver J."/>
            <person name="Yang W.-C."/>
            <person name="Schijlen E."/>
            <person name="Repin R."/>
            <person name="Schilthuizen M."/>
            <person name="Schranz E."/>
            <person name="Heidstra R."/>
            <person name="Miyata K."/>
            <person name="Fedorova E."/>
            <person name="Kohlen W."/>
            <person name="Bisseling T."/>
            <person name="Smit S."/>
            <person name="Geurts R."/>
        </authorList>
    </citation>
    <scope>NUCLEOTIDE SEQUENCE [LARGE SCALE GENOMIC DNA]</scope>
    <source>
        <strain evidence="2">cv. WU1-14</strain>
    </source>
</reference>
<protein>
    <submittedName>
        <fullName evidence="1">Uncharacterized protein</fullName>
    </submittedName>
</protein>
<organism evidence="1 2">
    <name type="scientific">Parasponia andersonii</name>
    <name type="common">Sponia andersonii</name>
    <dbReference type="NCBI Taxonomy" id="3476"/>
    <lineage>
        <taxon>Eukaryota</taxon>
        <taxon>Viridiplantae</taxon>
        <taxon>Streptophyta</taxon>
        <taxon>Embryophyta</taxon>
        <taxon>Tracheophyta</taxon>
        <taxon>Spermatophyta</taxon>
        <taxon>Magnoliopsida</taxon>
        <taxon>eudicotyledons</taxon>
        <taxon>Gunneridae</taxon>
        <taxon>Pentapetalae</taxon>
        <taxon>rosids</taxon>
        <taxon>fabids</taxon>
        <taxon>Rosales</taxon>
        <taxon>Cannabaceae</taxon>
        <taxon>Parasponia</taxon>
    </lineage>
</organism>
<dbReference type="OrthoDB" id="10385625at2759"/>
<proteinExistence type="predicted"/>
<dbReference type="AlphaFoldDB" id="A0A2P5D3S6"/>
<gene>
    <name evidence="1" type="ORF">PanWU01x14_099300</name>
</gene>
<keyword evidence="2" id="KW-1185">Reference proteome</keyword>
<comment type="caution">
    <text evidence="1">The sequence shown here is derived from an EMBL/GenBank/DDBJ whole genome shotgun (WGS) entry which is preliminary data.</text>
</comment>
<name>A0A2P5D3S6_PARAD</name>